<dbReference type="Gene3D" id="1.10.510.10">
    <property type="entry name" value="Transferase(Phosphotransferase) domain 1"/>
    <property type="match status" value="1"/>
</dbReference>
<dbReference type="GO" id="GO:0005524">
    <property type="term" value="F:ATP binding"/>
    <property type="evidence" value="ECO:0007669"/>
    <property type="project" value="UniProtKB-UniRule"/>
</dbReference>
<dbReference type="CDD" id="cd14066">
    <property type="entry name" value="STKc_IRAK"/>
    <property type="match status" value="1"/>
</dbReference>
<dbReference type="InterPro" id="IPR000719">
    <property type="entry name" value="Prot_kinase_dom"/>
</dbReference>
<evidence type="ECO:0000256" key="4">
    <source>
        <dbReference type="ARBA" id="ARBA00022840"/>
    </source>
</evidence>
<dbReference type="FunFam" id="1.10.510.10:FF:000284">
    <property type="entry name" value="Putative receptor-like serine/threonine-protein kinase"/>
    <property type="match status" value="1"/>
</dbReference>
<comment type="caution">
    <text evidence="7">The sequence shown here is derived from an EMBL/GenBank/DDBJ whole genome shotgun (WGS) entry which is preliminary data.</text>
</comment>
<dbReference type="PROSITE" id="PS50011">
    <property type="entry name" value="PROTEIN_KINASE_DOM"/>
    <property type="match status" value="1"/>
</dbReference>
<dbReference type="InterPro" id="IPR046958">
    <property type="entry name" value="RBK1/2/STUNTED"/>
</dbReference>
<dbReference type="InterPro" id="IPR008271">
    <property type="entry name" value="Ser/Thr_kinase_AS"/>
</dbReference>
<evidence type="ECO:0000256" key="2">
    <source>
        <dbReference type="ARBA" id="ARBA00022741"/>
    </source>
</evidence>
<dbReference type="PROSITE" id="PS00108">
    <property type="entry name" value="PROTEIN_KINASE_ST"/>
    <property type="match status" value="1"/>
</dbReference>
<dbReference type="Gene3D" id="3.40.50.620">
    <property type="entry name" value="HUPs"/>
    <property type="match status" value="1"/>
</dbReference>
<keyword evidence="2 5" id="KW-0547">Nucleotide-binding</keyword>
<name>A0AAD3XK85_NEPGR</name>
<dbReference type="InterPro" id="IPR006016">
    <property type="entry name" value="UspA"/>
</dbReference>
<dbReference type="InterPro" id="IPR011009">
    <property type="entry name" value="Kinase-like_dom_sf"/>
</dbReference>
<evidence type="ECO:0000256" key="5">
    <source>
        <dbReference type="PROSITE-ProRule" id="PRU10141"/>
    </source>
</evidence>
<dbReference type="SUPFAM" id="SSF56112">
    <property type="entry name" value="Protein kinase-like (PK-like)"/>
    <property type="match status" value="1"/>
</dbReference>
<evidence type="ECO:0000313" key="8">
    <source>
        <dbReference type="Proteomes" id="UP001279734"/>
    </source>
</evidence>
<dbReference type="EMBL" id="BSYO01000007">
    <property type="protein sequence ID" value="GMH07692.1"/>
    <property type="molecule type" value="Genomic_DNA"/>
</dbReference>
<dbReference type="AlphaFoldDB" id="A0AAD3XK85"/>
<dbReference type="PROSITE" id="PS00107">
    <property type="entry name" value="PROTEIN_KINASE_ATP"/>
    <property type="match status" value="1"/>
</dbReference>
<keyword evidence="3" id="KW-0418">Kinase</keyword>
<dbReference type="Proteomes" id="UP001279734">
    <property type="component" value="Unassembled WGS sequence"/>
</dbReference>
<protein>
    <recommendedName>
        <fullName evidence="6">Protein kinase domain-containing protein</fullName>
    </recommendedName>
</protein>
<dbReference type="SUPFAM" id="SSF52402">
    <property type="entry name" value="Adenine nucleotide alpha hydrolases-like"/>
    <property type="match status" value="1"/>
</dbReference>
<dbReference type="FunFam" id="3.40.50.620:FF:000177">
    <property type="entry name" value="probable receptor-like serine/threonine-protein kinase At5g57670"/>
    <property type="match status" value="1"/>
</dbReference>
<dbReference type="Gene3D" id="3.30.200.20">
    <property type="entry name" value="Phosphorylase Kinase, domain 1"/>
    <property type="match status" value="1"/>
</dbReference>
<dbReference type="InterPro" id="IPR017441">
    <property type="entry name" value="Protein_kinase_ATP_BS"/>
</dbReference>
<reference evidence="7" key="1">
    <citation type="submission" date="2023-05" db="EMBL/GenBank/DDBJ databases">
        <title>Nepenthes gracilis genome sequencing.</title>
        <authorList>
            <person name="Fukushima K."/>
        </authorList>
    </citation>
    <scope>NUCLEOTIDE SEQUENCE</scope>
    <source>
        <strain evidence="7">SING2019-196</strain>
    </source>
</reference>
<feature type="binding site" evidence="5">
    <location>
        <position position="409"/>
    </location>
    <ligand>
        <name>ATP</name>
        <dbReference type="ChEBI" id="CHEBI:30616"/>
    </ligand>
</feature>
<proteinExistence type="predicted"/>
<dbReference type="InterPro" id="IPR014729">
    <property type="entry name" value="Rossmann-like_a/b/a_fold"/>
</dbReference>
<keyword evidence="4 5" id="KW-0067">ATP-binding</keyword>
<evidence type="ECO:0000259" key="6">
    <source>
        <dbReference type="PROSITE" id="PS50011"/>
    </source>
</evidence>
<dbReference type="Pfam" id="PF00582">
    <property type="entry name" value="Usp"/>
    <property type="match status" value="1"/>
</dbReference>
<evidence type="ECO:0000256" key="1">
    <source>
        <dbReference type="ARBA" id="ARBA00022679"/>
    </source>
</evidence>
<dbReference type="GO" id="GO:0004672">
    <property type="term" value="F:protein kinase activity"/>
    <property type="evidence" value="ECO:0007669"/>
    <property type="project" value="InterPro"/>
</dbReference>
<dbReference type="FunFam" id="3.30.200.20:FF:000268">
    <property type="entry name" value="probable receptor-like serine/threonine-protein kinase At5g57670"/>
    <property type="match status" value="1"/>
</dbReference>
<dbReference type="PANTHER" id="PTHR47987">
    <property type="entry name" value="OS08G0249100 PROTEIN"/>
    <property type="match status" value="1"/>
</dbReference>
<dbReference type="Pfam" id="PF00069">
    <property type="entry name" value="Pkinase"/>
    <property type="match status" value="1"/>
</dbReference>
<organism evidence="7 8">
    <name type="scientific">Nepenthes gracilis</name>
    <name type="common">Slender pitcher plant</name>
    <dbReference type="NCBI Taxonomy" id="150966"/>
    <lineage>
        <taxon>Eukaryota</taxon>
        <taxon>Viridiplantae</taxon>
        <taxon>Streptophyta</taxon>
        <taxon>Embryophyta</taxon>
        <taxon>Tracheophyta</taxon>
        <taxon>Spermatophyta</taxon>
        <taxon>Magnoliopsida</taxon>
        <taxon>eudicotyledons</taxon>
        <taxon>Gunneridae</taxon>
        <taxon>Pentapetalae</taxon>
        <taxon>Caryophyllales</taxon>
        <taxon>Nepenthaceae</taxon>
        <taxon>Nepenthes</taxon>
    </lineage>
</organism>
<gene>
    <name evidence="7" type="ORF">Nepgr_009532</name>
</gene>
<accession>A0AAD3XK85</accession>
<evidence type="ECO:0000313" key="7">
    <source>
        <dbReference type="EMBL" id="GMH07692.1"/>
    </source>
</evidence>
<keyword evidence="1" id="KW-0808">Transferase</keyword>
<dbReference type="PANTHER" id="PTHR47987:SF5">
    <property type="entry name" value="PROTEIN KINASE DOMAIN-CONTAINING PROTEIN"/>
    <property type="match status" value="1"/>
</dbReference>
<sequence length="715" mass="79241">MKLIEKGMVEKFEKYGGRDDGGCGRLGGDGGRVLIVGVKLDQQSRELLTWALVKVAQPGDRVVALYVLDASNEEQSTLLALVKTFDTVLAVYEGFCHLKEVDLKMKVSRGSSARKLLVHEAKQYHSATVIVGTSRTLHTIRSPASVAKYCARKLSLSFSVFAVDNGKIVFRREAAPSASCNSWDSLVCESDHESPHSLAKHGSNARKCTLIKKYFGCTQTSAWKDYPRDHFVVESNSNSGKDNPLAIVPFQNPDPSSGESLAMVQEPCHLKRGWPLLRWVFLPRKMSAVWRLPKLRMQHSPTAIHPDEKRINSSQKDDRALNLNGENGAIVLVEGTSASPSRSQYHGLNSFPSELEVLHMKYSSTCRLFTYPELLSATSNFTPDRMIGKGGSSQVFRATLPDGKELAVKILKPSEDVLKEFFAEIEIITTINHKNIISLLGYCCEDNNLILVYDLLSRGSLKENLHGEKKDIIAFGWEERYKVAIGVAEALDHLHNGSPLPVIHRDVKSSNILLSDEFEPQLADFGLASWASNAPSYTVCIDVAGTFGYLAPEYFMHGKVTDKIDVYAFGVVLLELLSGRKPINNKNLNIQESLVMWAGAILRDGKRSQLLDPDLGTDYDHDQIERMVLAATLCIRRDPQFRPGISMILKLLQGDTEVMKCAKHQVNSTSADFGTLDGEAFPNDIQSHLNIAFLDIEDTQYLLAALSQTSPSKNT</sequence>
<feature type="domain" description="Protein kinase" evidence="6">
    <location>
        <begin position="381"/>
        <end position="659"/>
    </location>
</feature>
<dbReference type="SMART" id="SM00220">
    <property type="entry name" value="S_TKc"/>
    <property type="match status" value="1"/>
</dbReference>
<keyword evidence="8" id="KW-1185">Reference proteome</keyword>
<evidence type="ECO:0000256" key="3">
    <source>
        <dbReference type="ARBA" id="ARBA00022777"/>
    </source>
</evidence>